<organism evidence="2 3">
    <name type="scientific">Zooshikella harenae</name>
    <dbReference type="NCBI Taxonomy" id="2827238"/>
    <lineage>
        <taxon>Bacteria</taxon>
        <taxon>Pseudomonadati</taxon>
        <taxon>Pseudomonadota</taxon>
        <taxon>Gammaproteobacteria</taxon>
        <taxon>Oceanospirillales</taxon>
        <taxon>Zooshikellaceae</taxon>
        <taxon>Zooshikella</taxon>
    </lineage>
</organism>
<accession>A0ABS5ZJV9</accession>
<protein>
    <submittedName>
        <fullName evidence="2">Uncharacterized protein</fullName>
    </submittedName>
</protein>
<gene>
    <name evidence="2" type="ORF">KCG35_25290</name>
</gene>
<reference evidence="2 3" key="1">
    <citation type="submission" date="2021-04" db="EMBL/GenBank/DDBJ databases">
        <authorList>
            <person name="Pira H."/>
            <person name="Risdian C."/>
            <person name="Wink J."/>
        </authorList>
    </citation>
    <scope>NUCLEOTIDE SEQUENCE [LARGE SCALE GENOMIC DNA]</scope>
    <source>
        <strain evidence="2 3">WH53</strain>
    </source>
</reference>
<comment type="caution">
    <text evidence="2">The sequence shown here is derived from an EMBL/GenBank/DDBJ whole genome shotgun (WGS) entry which is preliminary data.</text>
</comment>
<dbReference type="EMBL" id="JAGSOY010000240">
    <property type="protein sequence ID" value="MBU2714368.1"/>
    <property type="molecule type" value="Genomic_DNA"/>
</dbReference>
<evidence type="ECO:0000256" key="1">
    <source>
        <dbReference type="SAM" id="Phobius"/>
    </source>
</evidence>
<dbReference type="Proteomes" id="UP000690515">
    <property type="component" value="Unassembled WGS sequence"/>
</dbReference>
<feature type="transmembrane region" description="Helical" evidence="1">
    <location>
        <begin position="16"/>
        <end position="37"/>
    </location>
</feature>
<keyword evidence="3" id="KW-1185">Reference proteome</keyword>
<name>A0ABS5ZJV9_9GAMM</name>
<keyword evidence="1" id="KW-1133">Transmembrane helix</keyword>
<proteinExistence type="predicted"/>
<dbReference type="RefSeq" id="WP_215822623.1">
    <property type="nucleotide sequence ID" value="NZ_JAGSOY010000240.1"/>
</dbReference>
<keyword evidence="1" id="KW-0472">Membrane</keyword>
<evidence type="ECO:0000313" key="2">
    <source>
        <dbReference type="EMBL" id="MBU2714368.1"/>
    </source>
</evidence>
<keyword evidence="1" id="KW-0812">Transmembrane</keyword>
<evidence type="ECO:0000313" key="3">
    <source>
        <dbReference type="Proteomes" id="UP000690515"/>
    </source>
</evidence>
<sequence>MTVHHQEGWIFKKEVGITHIIATFSLVISGFIFGFSMDKRIDINATKTNHLEQSFKEFRAEMRGDIKLINSKLDKVLERLLNTRFRSFSRLTSREERDSEDWTTGMAPFLRLAKNDQHDTCRPVMV</sequence>